<keyword evidence="10" id="KW-1185">Reference proteome</keyword>
<dbReference type="Pfam" id="PF00528">
    <property type="entry name" value="BPD_transp_1"/>
    <property type="match status" value="1"/>
</dbReference>
<reference evidence="9 10" key="1">
    <citation type="submission" date="2010-12" db="EMBL/GenBank/DDBJ databases">
        <authorList>
            <person name="Muzny D."/>
            <person name="Qin X."/>
            <person name="Deng J."/>
            <person name="Jiang H."/>
            <person name="Liu Y."/>
            <person name="Qu J."/>
            <person name="Song X.-Z."/>
            <person name="Zhang L."/>
            <person name="Thornton R."/>
            <person name="Coyle M."/>
            <person name="Francisco L."/>
            <person name="Jackson L."/>
            <person name="Javaid M."/>
            <person name="Korchina V."/>
            <person name="Kovar C."/>
            <person name="Mata R."/>
            <person name="Mathew T."/>
            <person name="Ngo R."/>
            <person name="Nguyen L."/>
            <person name="Nguyen N."/>
            <person name="Okwuonu G."/>
            <person name="Ongeri F."/>
            <person name="Pham C."/>
            <person name="Simmons D."/>
            <person name="Wilczek-Boney K."/>
            <person name="Hale W."/>
            <person name="Jakkamsetti A."/>
            <person name="Pham P."/>
            <person name="Ruth R."/>
            <person name="San Lucas F."/>
            <person name="Warren J."/>
            <person name="Zhang J."/>
            <person name="Zhao Z."/>
            <person name="Zhou C."/>
            <person name="Zhu D."/>
            <person name="Lee S."/>
            <person name="Bess C."/>
            <person name="Blankenburg K."/>
            <person name="Forbes L."/>
            <person name="Fu Q."/>
            <person name="Gubbala S."/>
            <person name="Hirani K."/>
            <person name="Jayaseelan J.C."/>
            <person name="Lara F."/>
            <person name="Munidasa M."/>
            <person name="Palculict T."/>
            <person name="Patil S."/>
            <person name="Pu L.-L."/>
            <person name="Saada N."/>
            <person name="Tang L."/>
            <person name="Weissenberger G."/>
            <person name="Zhu Y."/>
            <person name="Hemphill L."/>
            <person name="Shang Y."/>
            <person name="Youmans B."/>
            <person name="Ayvaz T."/>
            <person name="Ross M."/>
            <person name="Santibanez J."/>
            <person name="Aqrawi P."/>
            <person name="Gross S."/>
            <person name="Joshi V."/>
            <person name="Fowler G."/>
            <person name="Nazareth L."/>
            <person name="Reid J."/>
            <person name="Worley K."/>
            <person name="Petrosino J."/>
            <person name="Highlander S."/>
            <person name="Gibbs R."/>
        </authorList>
    </citation>
    <scope>NUCLEOTIDE SEQUENCE [LARGE SCALE GENOMIC DNA]</scope>
    <source>
        <strain evidence="9 10">ATCC 51599</strain>
    </source>
</reference>
<feature type="domain" description="ABC transmembrane type-1" evidence="8">
    <location>
        <begin position="79"/>
        <end position="261"/>
    </location>
</feature>
<evidence type="ECO:0000256" key="2">
    <source>
        <dbReference type="ARBA" id="ARBA00022448"/>
    </source>
</evidence>
<keyword evidence="2 7" id="KW-0813">Transport</keyword>
<keyword evidence="4 7" id="KW-0812">Transmembrane</keyword>
<evidence type="ECO:0000313" key="10">
    <source>
        <dbReference type="Proteomes" id="UP000011021"/>
    </source>
</evidence>
<evidence type="ECO:0000256" key="4">
    <source>
        <dbReference type="ARBA" id="ARBA00022692"/>
    </source>
</evidence>
<dbReference type="PROSITE" id="PS50928">
    <property type="entry name" value="ABC_TM1"/>
    <property type="match status" value="1"/>
</dbReference>
<accession>E7RW65</accession>
<keyword evidence="6 7" id="KW-0472">Membrane</keyword>
<sequence length="278" mass="29993">MPLSGRDTFMKLLRAWLGALPGYLWSGWGAIASLLLGMALWEALAAWYGPLVLPTPLETAQMLLQLMQGHGAEALWPQLAVTARRAFAGLSLALVLGSVLGVAAGMSMTAAMMARPWVTVLLGTPPIAWLVLAMLWFGTGDGTPVFTVFIAGFPIVFAGGLQGARTLEKRWRDLADAYRLPWHMRILDLYVPHVLSYLFPVWIVALGSAWKVVVMAELLSVSDGVGAALAVSRAQLDMSGTLAWISAVVLVLLGLEYLVLEPIKREIEGWRDAGGRAS</sequence>
<gene>
    <name evidence="9" type="ORF">HMPREF0551_0728</name>
</gene>
<dbReference type="PANTHER" id="PTHR30151">
    <property type="entry name" value="ALKANE SULFONATE ABC TRANSPORTER-RELATED, MEMBRANE SUBUNIT"/>
    <property type="match status" value="1"/>
</dbReference>
<proteinExistence type="inferred from homology"/>
<evidence type="ECO:0000313" key="9">
    <source>
        <dbReference type="EMBL" id="EFV95240.1"/>
    </source>
</evidence>
<feature type="transmembrane region" description="Helical" evidence="7">
    <location>
        <begin position="12"/>
        <end position="41"/>
    </location>
</feature>
<comment type="subcellular location">
    <subcellularLocation>
        <location evidence="1 7">Cell membrane</location>
        <topology evidence="1 7">Multi-pass membrane protein</topology>
    </subcellularLocation>
</comment>
<keyword evidence="3" id="KW-1003">Cell membrane</keyword>
<evidence type="ECO:0000256" key="1">
    <source>
        <dbReference type="ARBA" id="ARBA00004651"/>
    </source>
</evidence>
<feature type="transmembrane region" description="Helical" evidence="7">
    <location>
        <begin position="144"/>
        <end position="164"/>
    </location>
</feature>
<dbReference type="eggNOG" id="COG0600">
    <property type="taxonomic scope" value="Bacteria"/>
</dbReference>
<name>E7RW65_9BURK</name>
<dbReference type="EMBL" id="AEQP01000003">
    <property type="protein sequence ID" value="EFV95240.1"/>
    <property type="molecule type" value="Genomic_DNA"/>
</dbReference>
<feature type="transmembrane region" description="Helical" evidence="7">
    <location>
        <begin position="189"/>
        <end position="210"/>
    </location>
</feature>
<comment type="similarity">
    <text evidence="7">Belongs to the binding-protein-dependent transport system permease family.</text>
</comment>
<dbReference type="SUPFAM" id="SSF161098">
    <property type="entry name" value="MetI-like"/>
    <property type="match status" value="1"/>
</dbReference>
<dbReference type="GO" id="GO:0005886">
    <property type="term" value="C:plasma membrane"/>
    <property type="evidence" value="ECO:0007669"/>
    <property type="project" value="UniProtKB-SubCell"/>
</dbReference>
<evidence type="ECO:0000256" key="6">
    <source>
        <dbReference type="ARBA" id="ARBA00023136"/>
    </source>
</evidence>
<dbReference type="Gene3D" id="1.10.3720.10">
    <property type="entry name" value="MetI-like"/>
    <property type="match status" value="1"/>
</dbReference>
<organism evidence="9 10">
    <name type="scientific">Lautropia mirabilis ATCC 51599</name>
    <dbReference type="NCBI Taxonomy" id="887898"/>
    <lineage>
        <taxon>Bacteria</taxon>
        <taxon>Pseudomonadati</taxon>
        <taxon>Pseudomonadota</taxon>
        <taxon>Betaproteobacteria</taxon>
        <taxon>Burkholderiales</taxon>
        <taxon>Burkholderiaceae</taxon>
        <taxon>Lautropia</taxon>
    </lineage>
</organism>
<dbReference type="Proteomes" id="UP000011021">
    <property type="component" value="Unassembled WGS sequence"/>
</dbReference>
<evidence type="ECO:0000256" key="3">
    <source>
        <dbReference type="ARBA" id="ARBA00022475"/>
    </source>
</evidence>
<dbReference type="AlphaFoldDB" id="E7RW65"/>
<protein>
    <submittedName>
        <fullName evidence="9">ABC transporter, permease protein</fullName>
    </submittedName>
</protein>
<comment type="caution">
    <text evidence="9">The sequence shown here is derived from an EMBL/GenBank/DDBJ whole genome shotgun (WGS) entry which is preliminary data.</text>
</comment>
<dbReference type="CDD" id="cd06261">
    <property type="entry name" value="TM_PBP2"/>
    <property type="match status" value="1"/>
</dbReference>
<dbReference type="STRING" id="887898.HMPREF0551_0728"/>
<evidence type="ECO:0000256" key="7">
    <source>
        <dbReference type="RuleBase" id="RU363032"/>
    </source>
</evidence>
<evidence type="ECO:0000259" key="8">
    <source>
        <dbReference type="PROSITE" id="PS50928"/>
    </source>
</evidence>
<feature type="transmembrane region" description="Helical" evidence="7">
    <location>
        <begin position="86"/>
        <end position="105"/>
    </location>
</feature>
<dbReference type="InterPro" id="IPR035906">
    <property type="entry name" value="MetI-like_sf"/>
</dbReference>
<dbReference type="GO" id="GO:0055085">
    <property type="term" value="P:transmembrane transport"/>
    <property type="evidence" value="ECO:0007669"/>
    <property type="project" value="InterPro"/>
</dbReference>
<dbReference type="InterPro" id="IPR000515">
    <property type="entry name" value="MetI-like"/>
</dbReference>
<keyword evidence="5 7" id="KW-1133">Transmembrane helix</keyword>
<dbReference type="PANTHER" id="PTHR30151:SF0">
    <property type="entry name" value="ABC TRANSPORTER PERMEASE PROTEIN MJ0413-RELATED"/>
    <property type="match status" value="1"/>
</dbReference>
<feature type="transmembrane region" description="Helical" evidence="7">
    <location>
        <begin position="241"/>
        <end position="260"/>
    </location>
</feature>
<dbReference type="HOGENOM" id="CLU_046113_4_0_4"/>
<evidence type="ECO:0000256" key="5">
    <source>
        <dbReference type="ARBA" id="ARBA00022989"/>
    </source>
</evidence>
<feature type="transmembrane region" description="Helical" evidence="7">
    <location>
        <begin position="117"/>
        <end position="138"/>
    </location>
</feature>